<feature type="active site" description="Proton donor" evidence="5">
    <location>
        <position position="410"/>
    </location>
</feature>
<dbReference type="GO" id="GO:0004571">
    <property type="term" value="F:mannosyl-oligosaccharide 1,2-alpha-mannosidase activity"/>
    <property type="evidence" value="ECO:0007669"/>
    <property type="project" value="InterPro"/>
</dbReference>
<evidence type="ECO:0000256" key="6">
    <source>
        <dbReference type="PIRSR" id="PIRSR601382-2"/>
    </source>
</evidence>
<keyword evidence="7" id="KW-0326">Glycosidase</keyword>
<dbReference type="PANTHER" id="PTHR45679:SF6">
    <property type="entry name" value="ER DEGRADATION-ENHANCING ALPHA-MANNOSIDASE-LIKE PROTEIN 2"/>
    <property type="match status" value="1"/>
</dbReference>
<keyword evidence="7" id="KW-0378">Hydrolase</keyword>
<proteinExistence type="inferred from homology"/>
<feature type="active site" evidence="5">
    <location>
        <position position="316"/>
    </location>
</feature>
<sequence>MFLVLLTAVHYLFIVTTNNLYFPRMMNEISRRIVVENESWYDHHSQPLSFIHVHGMTIQEQSQIASQIKEVFKFSFNSYMKHAFPYDELKPISCSGISTWGNYSLTLIDSLDTLYIMNLHDEFKMGVEYVLDHFKDFHFDSHVSVFETNIRILGGLLSAHLLALKHDWYRERIRNHGSMTTTVEPVSLSEASRSSSTTPIITKHHSLLTLSIDLCERLIKAFDTPTHIPYGMVHFTQGVLKNESQVTAAAGGGTFLMEFGLLSYLTGNMKYYDYAKRASLALYLLRDPNTNLIGNHVNIINGHWTHRESGIGASCDSFFEYLLKGFMLFRDEDLIQMFKTCYDGIMKHVYREPWYSDVDMKTSKLTFGLYNSLASFWPGLQTLYGHDFEKAKKTLNAIFGIWRLHGVIPEGFNLYVSKAQKGQMPYPLRPELIESVYHLYKFDGSRDSSYLYMARDFLTGLQVVCKTKCGYAVVKDSESKLLEDRMESFFLSETLKYLYLIFDPYNFVHWNEESGQEELLYTFNTEAHIIPLNLHEYLKKYNTKMEDGGDIEHSSTSSSVTTTGNSQFQQLLHLFNKRVHMSNNQMFAQKGSSHIPK</sequence>
<keyword evidence="10" id="KW-1185">Reference proteome</keyword>
<dbReference type="GO" id="GO:1904380">
    <property type="term" value="P:endoplasmic reticulum mannose trimming"/>
    <property type="evidence" value="ECO:0007669"/>
    <property type="project" value="InterPro"/>
</dbReference>
<feature type="active site" evidence="5">
    <location>
        <position position="431"/>
    </location>
</feature>
<dbReference type="InterPro" id="IPR012341">
    <property type="entry name" value="6hp_glycosidase-like_sf"/>
</dbReference>
<evidence type="ECO:0000256" key="8">
    <source>
        <dbReference type="SAM" id="SignalP"/>
    </source>
</evidence>
<organism evidence="9 10">
    <name type="scientific">Naegleria lovaniensis</name>
    <name type="common">Amoeba</name>
    <dbReference type="NCBI Taxonomy" id="51637"/>
    <lineage>
        <taxon>Eukaryota</taxon>
        <taxon>Discoba</taxon>
        <taxon>Heterolobosea</taxon>
        <taxon>Tetramitia</taxon>
        <taxon>Eutetramitia</taxon>
        <taxon>Vahlkampfiidae</taxon>
        <taxon>Naegleria</taxon>
    </lineage>
</organism>
<dbReference type="Proteomes" id="UP000816034">
    <property type="component" value="Unassembled WGS sequence"/>
</dbReference>
<dbReference type="InterPro" id="IPR044674">
    <property type="entry name" value="EDEM1/2/3"/>
</dbReference>
<dbReference type="PRINTS" id="PR00747">
    <property type="entry name" value="GLYHDRLASE47"/>
</dbReference>
<name>A0AA88GVI7_NAELO</name>
<dbReference type="InterPro" id="IPR001382">
    <property type="entry name" value="Glyco_hydro_47"/>
</dbReference>
<dbReference type="GO" id="GO:0005509">
    <property type="term" value="F:calcium ion binding"/>
    <property type="evidence" value="ECO:0007669"/>
    <property type="project" value="InterPro"/>
</dbReference>
<dbReference type="SUPFAM" id="SSF48225">
    <property type="entry name" value="Seven-hairpin glycosidases"/>
    <property type="match status" value="1"/>
</dbReference>
<dbReference type="EMBL" id="PYSW02000012">
    <property type="protein sequence ID" value="KAG2387690.1"/>
    <property type="molecule type" value="Genomic_DNA"/>
</dbReference>
<feature type="signal peptide" evidence="8">
    <location>
        <begin position="1"/>
        <end position="17"/>
    </location>
</feature>
<keyword evidence="6" id="KW-0106">Calcium</keyword>
<dbReference type="Pfam" id="PF01532">
    <property type="entry name" value="Glyco_hydro_47"/>
    <property type="match status" value="1"/>
</dbReference>
<keyword evidence="6" id="KW-0479">Metal-binding</keyword>
<comment type="subcellular location">
    <subcellularLocation>
        <location evidence="1">Endoplasmic reticulum</location>
    </subcellularLocation>
</comment>
<dbReference type="PANTHER" id="PTHR45679">
    <property type="entry name" value="ER DEGRADATION-ENHANCING ALPHA-MANNOSIDASE-LIKE PROTEIN 2"/>
    <property type="match status" value="1"/>
</dbReference>
<comment type="similarity">
    <text evidence="2 7">Belongs to the glycosyl hydrolase 47 family.</text>
</comment>
<dbReference type="GO" id="GO:0005975">
    <property type="term" value="P:carbohydrate metabolic process"/>
    <property type="evidence" value="ECO:0007669"/>
    <property type="project" value="InterPro"/>
</dbReference>
<dbReference type="AlphaFoldDB" id="A0AA88GVI7"/>
<evidence type="ECO:0000256" key="5">
    <source>
        <dbReference type="PIRSR" id="PIRSR601382-1"/>
    </source>
</evidence>
<accession>A0AA88GVI7</accession>
<protein>
    <recommendedName>
        <fullName evidence="7">alpha-1,2-Mannosidase</fullName>
        <ecNumber evidence="7">3.2.1.-</ecNumber>
    </recommendedName>
</protein>
<comment type="cofactor">
    <cofactor evidence="6">
        <name>Ca(2+)</name>
        <dbReference type="ChEBI" id="CHEBI:29108"/>
    </cofactor>
</comment>
<evidence type="ECO:0000256" key="2">
    <source>
        <dbReference type="ARBA" id="ARBA00007658"/>
    </source>
</evidence>
<keyword evidence="8" id="KW-0732">Signal</keyword>
<keyword evidence="4" id="KW-0325">Glycoprotein</keyword>
<keyword evidence="3" id="KW-0256">Endoplasmic reticulum</keyword>
<dbReference type="InterPro" id="IPR036026">
    <property type="entry name" value="Seven-hairpin_glycosidases"/>
</dbReference>
<evidence type="ECO:0000313" key="9">
    <source>
        <dbReference type="EMBL" id="KAG2387690.1"/>
    </source>
</evidence>
<evidence type="ECO:0000256" key="1">
    <source>
        <dbReference type="ARBA" id="ARBA00004240"/>
    </source>
</evidence>
<evidence type="ECO:0000256" key="4">
    <source>
        <dbReference type="ARBA" id="ARBA00023180"/>
    </source>
</evidence>
<dbReference type="GeneID" id="68093740"/>
<reference evidence="9 10" key="1">
    <citation type="journal article" date="2018" name="BMC Genomics">
        <title>The genome of Naegleria lovaniensis, the basis for a comparative approach to unravel pathogenicity factors of the human pathogenic amoeba N. fowleri.</title>
        <authorList>
            <person name="Liechti N."/>
            <person name="Schurch N."/>
            <person name="Bruggmann R."/>
            <person name="Wittwer M."/>
        </authorList>
    </citation>
    <scope>NUCLEOTIDE SEQUENCE [LARGE SCALE GENOMIC DNA]</scope>
    <source>
        <strain evidence="9 10">ATCC 30569</strain>
    </source>
</reference>
<evidence type="ECO:0000256" key="7">
    <source>
        <dbReference type="RuleBase" id="RU361193"/>
    </source>
</evidence>
<dbReference type="GO" id="GO:0016020">
    <property type="term" value="C:membrane"/>
    <property type="evidence" value="ECO:0007669"/>
    <property type="project" value="InterPro"/>
</dbReference>
<dbReference type="RefSeq" id="XP_044551682.1">
    <property type="nucleotide sequence ID" value="XM_044688648.1"/>
</dbReference>
<dbReference type="GO" id="GO:0044322">
    <property type="term" value="C:endoplasmic reticulum quality control compartment"/>
    <property type="evidence" value="ECO:0007669"/>
    <property type="project" value="GOC"/>
</dbReference>
<feature type="chain" id="PRO_5041673755" description="alpha-1,2-Mannosidase" evidence="8">
    <location>
        <begin position="18"/>
        <end position="597"/>
    </location>
</feature>
<dbReference type="EC" id="3.2.1.-" evidence="7"/>
<feature type="active site" description="Proton donor" evidence="5">
    <location>
        <position position="147"/>
    </location>
</feature>
<feature type="binding site" evidence="6">
    <location>
        <position position="525"/>
    </location>
    <ligand>
        <name>Ca(2+)</name>
        <dbReference type="ChEBI" id="CHEBI:29108"/>
    </ligand>
</feature>
<gene>
    <name evidence="9" type="ORF">C9374_001284</name>
</gene>
<comment type="caution">
    <text evidence="9">The sequence shown here is derived from an EMBL/GenBank/DDBJ whole genome shotgun (WGS) entry which is preliminary data.</text>
</comment>
<evidence type="ECO:0000256" key="3">
    <source>
        <dbReference type="ARBA" id="ARBA00022824"/>
    </source>
</evidence>
<dbReference type="Gene3D" id="1.50.10.10">
    <property type="match status" value="1"/>
</dbReference>
<evidence type="ECO:0000313" key="10">
    <source>
        <dbReference type="Proteomes" id="UP000816034"/>
    </source>
</evidence>